<evidence type="ECO:0000313" key="2">
    <source>
        <dbReference type="Proteomes" id="UP000070248"/>
    </source>
</evidence>
<dbReference type="Proteomes" id="UP000070248">
    <property type="component" value="Unassembled WGS sequence"/>
</dbReference>
<accession>A0A133VQX2</accession>
<proteinExistence type="predicted"/>
<gene>
    <name evidence="1" type="ORF">AKJ59_00405</name>
</gene>
<organism evidence="1 2">
    <name type="scientific">candidate division MSBL1 archaeon SCGC-AAA385M02</name>
    <dbReference type="NCBI Taxonomy" id="1698287"/>
    <lineage>
        <taxon>Archaea</taxon>
        <taxon>Methanobacteriati</taxon>
        <taxon>Methanobacteriota</taxon>
        <taxon>candidate division MSBL1</taxon>
    </lineage>
</organism>
<sequence>MAIEYAEIRAVEKAKPSIEVTDREATFKLKETFATSTSGEPLTYDSGYDYDTAGLNYNMWVPIGEVHNQGEKPAIRKVKMN</sequence>
<reference evidence="1 2" key="1">
    <citation type="journal article" date="2016" name="Sci. Rep.">
        <title>Metabolic traits of an uncultured archaeal lineage -MSBL1- from brine pools of the Red Sea.</title>
        <authorList>
            <person name="Mwirichia R."/>
            <person name="Alam I."/>
            <person name="Rashid M."/>
            <person name="Vinu M."/>
            <person name="Ba-Alawi W."/>
            <person name="Anthony Kamau A."/>
            <person name="Kamanda Ngugi D."/>
            <person name="Goker M."/>
            <person name="Klenk H.P."/>
            <person name="Bajic V."/>
            <person name="Stingl U."/>
        </authorList>
    </citation>
    <scope>NUCLEOTIDE SEQUENCE [LARGE SCALE GENOMIC DNA]</scope>
    <source>
        <strain evidence="1">SCGC-AAA385M02</strain>
    </source>
</reference>
<dbReference type="AlphaFoldDB" id="A0A133VQX2"/>
<protein>
    <submittedName>
        <fullName evidence="1">Uncharacterized protein</fullName>
    </submittedName>
</protein>
<dbReference type="EMBL" id="LHYL01000004">
    <property type="protein sequence ID" value="KXB08825.1"/>
    <property type="molecule type" value="Genomic_DNA"/>
</dbReference>
<name>A0A133VQX2_9EURY</name>
<keyword evidence="2" id="KW-1185">Reference proteome</keyword>
<evidence type="ECO:0000313" key="1">
    <source>
        <dbReference type="EMBL" id="KXB08825.1"/>
    </source>
</evidence>
<comment type="caution">
    <text evidence="1">The sequence shown here is derived from an EMBL/GenBank/DDBJ whole genome shotgun (WGS) entry which is preliminary data.</text>
</comment>